<dbReference type="EMBL" id="PEWY01000153">
    <property type="protein sequence ID" value="PIU36541.1"/>
    <property type="molecule type" value="Genomic_DNA"/>
</dbReference>
<proteinExistence type="predicted"/>
<dbReference type="Proteomes" id="UP000230184">
    <property type="component" value="Unassembled WGS sequence"/>
</dbReference>
<comment type="caution">
    <text evidence="1">The sequence shown here is derived from an EMBL/GenBank/DDBJ whole genome shotgun (WGS) entry which is preliminary data.</text>
</comment>
<name>A0A2M6YSQ8_9BACT</name>
<sequence length="92" mass="10757">MKSYKLDPEEQQILRDIEAGKYKTVPNIKEEIKRARLYAKNTLNKLKNINIRLSVRDVEKLKARSIETGLPYQTLAAAVLRQYIDRKINLTL</sequence>
<dbReference type="AlphaFoldDB" id="A0A2M6YSQ8"/>
<reference evidence="2" key="1">
    <citation type="submission" date="2017-09" db="EMBL/GenBank/DDBJ databases">
        <title>Depth-based differentiation of microbial function through sediment-hosted aquifers and enrichment of novel symbionts in the deep terrestrial subsurface.</title>
        <authorList>
            <person name="Probst A.J."/>
            <person name="Ladd B."/>
            <person name="Jarett J.K."/>
            <person name="Geller-Mcgrath D.E."/>
            <person name="Sieber C.M.K."/>
            <person name="Emerson J.B."/>
            <person name="Anantharaman K."/>
            <person name="Thomas B.C."/>
            <person name="Malmstrom R."/>
            <person name="Stieglmeier M."/>
            <person name="Klingl A."/>
            <person name="Woyke T."/>
            <person name="Ryan C.M."/>
            <person name="Banfield J.F."/>
        </authorList>
    </citation>
    <scope>NUCLEOTIDE SEQUENCE [LARGE SCALE GENOMIC DNA]</scope>
</reference>
<evidence type="ECO:0000313" key="1">
    <source>
        <dbReference type="EMBL" id="PIU36541.1"/>
    </source>
</evidence>
<organism evidence="1 2">
    <name type="scientific">Candidatus Roizmanbacteria bacterium CG07_land_8_20_14_0_80_34_15</name>
    <dbReference type="NCBI Taxonomy" id="1974849"/>
    <lineage>
        <taxon>Bacteria</taxon>
        <taxon>Candidatus Roizmaniibacteriota</taxon>
    </lineage>
</organism>
<evidence type="ECO:0008006" key="3">
    <source>
        <dbReference type="Google" id="ProtNLM"/>
    </source>
</evidence>
<protein>
    <recommendedName>
        <fullName evidence="3">Antitoxin</fullName>
    </recommendedName>
</protein>
<accession>A0A2M6YSQ8</accession>
<evidence type="ECO:0000313" key="2">
    <source>
        <dbReference type="Proteomes" id="UP000230184"/>
    </source>
</evidence>
<gene>
    <name evidence="1" type="ORF">COT02_05455</name>
</gene>